<evidence type="ECO:0000313" key="1">
    <source>
        <dbReference type="EMBL" id="CBK80868.1"/>
    </source>
</evidence>
<dbReference type="RefSeq" id="WP_015514436.1">
    <property type="nucleotide sequence ID" value="NC_021009.1"/>
</dbReference>
<reference evidence="1 2" key="2">
    <citation type="submission" date="2010-03" db="EMBL/GenBank/DDBJ databases">
        <authorList>
            <person name="Pajon A."/>
        </authorList>
    </citation>
    <scope>NUCLEOTIDE SEQUENCE [LARGE SCALE GENOMIC DNA]</scope>
    <source>
        <strain evidence="1 2">GD/7</strain>
    </source>
</reference>
<reference evidence="1 2" key="1">
    <citation type="submission" date="2010-03" db="EMBL/GenBank/DDBJ databases">
        <title>The genome sequence of Coprococcus catus GD/7.</title>
        <authorList>
            <consortium name="metaHIT consortium -- http://www.metahit.eu/"/>
            <person name="Pajon A."/>
            <person name="Turner K."/>
            <person name="Parkhill J."/>
            <person name="Duncan S."/>
            <person name="Flint H."/>
        </authorList>
    </citation>
    <scope>NUCLEOTIDE SEQUENCE [LARGE SCALE GENOMIC DNA]</scope>
    <source>
        <strain evidence="1 2">GD/7</strain>
    </source>
</reference>
<evidence type="ECO:0000313" key="2">
    <source>
        <dbReference type="Proteomes" id="UP000008798"/>
    </source>
</evidence>
<organism evidence="1 2">
    <name type="scientific">Coprococcus catus GD/7</name>
    <dbReference type="NCBI Taxonomy" id="717962"/>
    <lineage>
        <taxon>Bacteria</taxon>
        <taxon>Bacillati</taxon>
        <taxon>Bacillota</taxon>
        <taxon>Clostridia</taxon>
        <taxon>Lachnospirales</taxon>
        <taxon>Lachnospiraceae</taxon>
        <taxon>Coprococcus</taxon>
    </lineage>
</organism>
<gene>
    <name evidence="1" type="ORF">CC1_21680</name>
</gene>
<dbReference type="EMBL" id="FP929038">
    <property type="protein sequence ID" value="CBK80868.1"/>
    <property type="molecule type" value="Genomic_DNA"/>
</dbReference>
<dbReference type="STRING" id="717962.CC1_21680"/>
<dbReference type="HOGENOM" id="CLU_2449533_0_0_9"/>
<name>D4J947_9FIRM</name>
<dbReference type="Proteomes" id="UP000008798">
    <property type="component" value="Chromosome"/>
</dbReference>
<accession>D4J947</accession>
<dbReference type="KEGG" id="cct:CC1_21680"/>
<dbReference type="PATRIC" id="fig|717962.3.peg.2083"/>
<sequence>MAKITEEEMETILQNEIPLDLEVDSGIFEFHECGNVSIGVSYEHIGLGTHCVGYIFNLFVNGEYINIPSSYNNICDATKVLTEEWNRWQ</sequence>
<dbReference type="AlphaFoldDB" id="D4J947"/>
<protein>
    <submittedName>
        <fullName evidence="1">Uncharacterized protein</fullName>
    </submittedName>
</protein>
<proteinExistence type="predicted"/>